<evidence type="ECO:0000256" key="2">
    <source>
        <dbReference type="ARBA" id="ARBA00022448"/>
    </source>
</evidence>
<evidence type="ECO:0000256" key="6">
    <source>
        <dbReference type="ARBA" id="ARBA00023136"/>
    </source>
</evidence>
<feature type="transmembrane region" description="Helical" evidence="7">
    <location>
        <begin position="259"/>
        <end position="284"/>
    </location>
</feature>
<keyword evidence="4 7" id="KW-0812">Transmembrane</keyword>
<dbReference type="GO" id="GO:0022857">
    <property type="term" value="F:transmembrane transporter activity"/>
    <property type="evidence" value="ECO:0007669"/>
    <property type="project" value="InterPro"/>
</dbReference>
<feature type="transmembrane region" description="Helical" evidence="7">
    <location>
        <begin position="115"/>
        <end position="133"/>
    </location>
</feature>
<evidence type="ECO:0000256" key="5">
    <source>
        <dbReference type="ARBA" id="ARBA00022989"/>
    </source>
</evidence>
<feature type="transmembrane region" description="Helical" evidence="7">
    <location>
        <begin position="318"/>
        <end position="337"/>
    </location>
</feature>
<gene>
    <name evidence="9" type="ORF">ENP34_00470</name>
</gene>
<accession>A0A831TCT9</accession>
<dbReference type="AlphaFoldDB" id="A0A831TCT9"/>
<dbReference type="CDD" id="cd06173">
    <property type="entry name" value="MFS_MefA_like"/>
    <property type="match status" value="1"/>
</dbReference>
<comment type="subcellular location">
    <subcellularLocation>
        <location evidence="1">Cell membrane</location>
        <topology evidence="1">Multi-pass membrane protein</topology>
    </subcellularLocation>
</comment>
<feature type="transmembrane region" description="Helical" evidence="7">
    <location>
        <begin position="229"/>
        <end position="247"/>
    </location>
</feature>
<feature type="domain" description="Major facilitator superfamily (MFS) profile" evidence="8">
    <location>
        <begin position="1"/>
        <end position="409"/>
    </location>
</feature>
<dbReference type="InterPro" id="IPR036259">
    <property type="entry name" value="MFS_trans_sf"/>
</dbReference>
<proteinExistence type="predicted"/>
<evidence type="ECO:0000256" key="1">
    <source>
        <dbReference type="ARBA" id="ARBA00004651"/>
    </source>
</evidence>
<feature type="transmembrane region" description="Helical" evidence="7">
    <location>
        <begin position="382"/>
        <end position="405"/>
    </location>
</feature>
<evidence type="ECO:0000256" key="7">
    <source>
        <dbReference type="SAM" id="Phobius"/>
    </source>
</evidence>
<dbReference type="Pfam" id="PF05977">
    <property type="entry name" value="MFS_3"/>
    <property type="match status" value="1"/>
</dbReference>
<comment type="caution">
    <text evidence="9">The sequence shown here is derived from an EMBL/GenBank/DDBJ whole genome shotgun (WGS) entry which is preliminary data.</text>
</comment>
<sequence>MATERPRASAKPGVLHSLRVYPGFRVLFSTTVATNASFWMWQLVTGWLALVLTDSAFFVGLIGFLGGIPMLLVSLPAGVVIDRVDRRLVLLLAQISVTLVVAVVTFMFWRGWLVPWHLLVGVFLAGTAMSFVFPTRNAMVADLVERSDLANAVALNSAGQNAPRVIGPALAGPLVGGIGITATLALCALLQLASVAISWHLPARPPRRVPRPLLASFTEGLSVIRRSEYLLALLVLAALPTMLIMPYTSLLPVFARDELGLGSGGLGLLMALNGLGGLCGALAVAGLKALAESPRMLLLSLLGFGLAVIAFAHSPVAWLASLFLFLAGFVSSVYMSANNTLLQLHVDDEVRGRVLSVYLLTWGLLPLGTLPAGTIADGWGAPIAVTILTVLALVAVGLTAVRFPILRTRYPSPRRPPGLLTRERPGARLGD</sequence>
<keyword evidence="5 7" id="KW-1133">Transmembrane helix</keyword>
<dbReference type="Gene3D" id="1.20.1250.20">
    <property type="entry name" value="MFS general substrate transporter like domains"/>
    <property type="match status" value="1"/>
</dbReference>
<reference evidence="9" key="1">
    <citation type="journal article" date="2020" name="mSystems">
        <title>Genome- and Community-Level Interaction Insights into Carbon Utilization and Element Cycling Functions of Hydrothermarchaeota in Hydrothermal Sediment.</title>
        <authorList>
            <person name="Zhou Z."/>
            <person name="Liu Y."/>
            <person name="Xu W."/>
            <person name="Pan J."/>
            <person name="Luo Z.H."/>
            <person name="Li M."/>
        </authorList>
    </citation>
    <scope>NUCLEOTIDE SEQUENCE [LARGE SCALE GENOMIC DNA]</scope>
    <source>
        <strain evidence="9">SpSt-210</strain>
    </source>
</reference>
<dbReference type="PROSITE" id="PS50850">
    <property type="entry name" value="MFS"/>
    <property type="match status" value="1"/>
</dbReference>
<evidence type="ECO:0000259" key="8">
    <source>
        <dbReference type="PROSITE" id="PS50850"/>
    </source>
</evidence>
<dbReference type="SUPFAM" id="SSF103473">
    <property type="entry name" value="MFS general substrate transporter"/>
    <property type="match status" value="1"/>
</dbReference>
<evidence type="ECO:0000256" key="4">
    <source>
        <dbReference type="ARBA" id="ARBA00022692"/>
    </source>
</evidence>
<keyword evidence="6 7" id="KW-0472">Membrane</keyword>
<feature type="transmembrane region" description="Helical" evidence="7">
    <location>
        <begin position="357"/>
        <end position="376"/>
    </location>
</feature>
<organism evidence="9">
    <name type="scientific">Thermorudis peleae</name>
    <dbReference type="NCBI Taxonomy" id="1382356"/>
    <lineage>
        <taxon>Bacteria</taxon>
        <taxon>Pseudomonadati</taxon>
        <taxon>Thermomicrobiota</taxon>
        <taxon>Thermomicrobia</taxon>
        <taxon>Thermomicrobia incertae sedis</taxon>
        <taxon>Thermorudis</taxon>
    </lineage>
</organism>
<feature type="transmembrane region" description="Helical" evidence="7">
    <location>
        <begin position="88"/>
        <end position="109"/>
    </location>
</feature>
<keyword evidence="3" id="KW-1003">Cell membrane</keyword>
<dbReference type="InterPro" id="IPR020846">
    <property type="entry name" value="MFS_dom"/>
</dbReference>
<protein>
    <submittedName>
        <fullName evidence="9">MFS transporter</fullName>
    </submittedName>
</protein>
<name>A0A831TCT9_9BACT</name>
<feature type="transmembrane region" description="Helical" evidence="7">
    <location>
        <begin position="56"/>
        <end position="81"/>
    </location>
</feature>
<dbReference type="PANTHER" id="PTHR23513:SF11">
    <property type="entry name" value="STAPHYLOFERRIN A TRANSPORTER"/>
    <property type="match status" value="1"/>
</dbReference>
<dbReference type="PANTHER" id="PTHR23513">
    <property type="entry name" value="INTEGRAL MEMBRANE EFFLUX PROTEIN-RELATED"/>
    <property type="match status" value="1"/>
</dbReference>
<dbReference type="GO" id="GO:0005886">
    <property type="term" value="C:plasma membrane"/>
    <property type="evidence" value="ECO:0007669"/>
    <property type="project" value="UniProtKB-SubCell"/>
</dbReference>
<dbReference type="InterPro" id="IPR010290">
    <property type="entry name" value="TM_effector"/>
</dbReference>
<keyword evidence="2" id="KW-0813">Transport</keyword>
<evidence type="ECO:0000256" key="3">
    <source>
        <dbReference type="ARBA" id="ARBA00022475"/>
    </source>
</evidence>
<dbReference type="EMBL" id="DSIY01000008">
    <property type="protein sequence ID" value="HEG89914.1"/>
    <property type="molecule type" value="Genomic_DNA"/>
</dbReference>
<feature type="transmembrane region" description="Helical" evidence="7">
    <location>
        <begin position="26"/>
        <end position="50"/>
    </location>
</feature>
<evidence type="ECO:0000313" key="9">
    <source>
        <dbReference type="EMBL" id="HEG89914.1"/>
    </source>
</evidence>
<feature type="transmembrane region" description="Helical" evidence="7">
    <location>
        <begin position="296"/>
        <end position="312"/>
    </location>
</feature>